<organism evidence="2">
    <name type="scientific">Harpegnathos saltator</name>
    <name type="common">Jerdon's jumping ant</name>
    <dbReference type="NCBI Taxonomy" id="610380"/>
    <lineage>
        <taxon>Eukaryota</taxon>
        <taxon>Metazoa</taxon>
        <taxon>Ecdysozoa</taxon>
        <taxon>Arthropoda</taxon>
        <taxon>Hexapoda</taxon>
        <taxon>Insecta</taxon>
        <taxon>Pterygota</taxon>
        <taxon>Neoptera</taxon>
        <taxon>Endopterygota</taxon>
        <taxon>Hymenoptera</taxon>
        <taxon>Apocrita</taxon>
        <taxon>Aculeata</taxon>
        <taxon>Formicoidea</taxon>
        <taxon>Formicidae</taxon>
        <taxon>Ponerinae</taxon>
        <taxon>Ponerini</taxon>
        <taxon>Harpegnathos</taxon>
    </lineage>
</organism>
<accession>E2C032</accession>
<evidence type="ECO:0000313" key="1">
    <source>
        <dbReference type="EMBL" id="EFN78728.1"/>
    </source>
</evidence>
<evidence type="ECO:0000313" key="2">
    <source>
        <dbReference type="Proteomes" id="UP000008237"/>
    </source>
</evidence>
<gene>
    <name evidence="1" type="ORF">EAI_11348</name>
</gene>
<name>E2C032_HARSA</name>
<keyword evidence="2" id="KW-1185">Reference proteome</keyword>
<dbReference type="EMBL" id="GL451712">
    <property type="protein sequence ID" value="EFN78728.1"/>
    <property type="molecule type" value="Genomic_DNA"/>
</dbReference>
<proteinExistence type="predicted"/>
<dbReference type="InParanoid" id="E2C032"/>
<sequence length="65" mass="6953">MKAISDGTIALPSELNVFCKLTTNNAAGEAFCEITISPVLERVAQGRPNGVNVPHQHPRFTCVGM</sequence>
<protein>
    <submittedName>
        <fullName evidence="1">Uncharacterized protein</fullName>
    </submittedName>
</protein>
<dbReference type="Proteomes" id="UP000008237">
    <property type="component" value="Unassembled WGS sequence"/>
</dbReference>
<dbReference type="AlphaFoldDB" id="E2C032"/>
<reference evidence="1 2" key="1">
    <citation type="journal article" date="2010" name="Science">
        <title>Genomic comparison of the ants Camponotus floridanus and Harpegnathos saltator.</title>
        <authorList>
            <person name="Bonasio R."/>
            <person name="Zhang G."/>
            <person name="Ye C."/>
            <person name="Mutti N.S."/>
            <person name="Fang X."/>
            <person name="Qin N."/>
            <person name="Donahue G."/>
            <person name="Yang P."/>
            <person name="Li Q."/>
            <person name="Li C."/>
            <person name="Zhang P."/>
            <person name="Huang Z."/>
            <person name="Berger S.L."/>
            <person name="Reinberg D."/>
            <person name="Wang J."/>
            <person name="Liebig J."/>
        </authorList>
    </citation>
    <scope>NUCLEOTIDE SEQUENCE [LARGE SCALE GENOMIC DNA]</scope>
    <source>
        <strain evidence="1 2">R22 G/1</strain>
    </source>
</reference>